<keyword evidence="1" id="KW-0560">Oxidoreductase</keyword>
<keyword evidence="6" id="KW-1185">Reference proteome</keyword>
<name>A0ABP9M6K5_9MICO</name>
<sequence>MTAPLRTSAPLRVGVAGVHGHGRSHVDAVLARTDFELVAVADPRGGGDVPSSTRVFTDAAAMIADAELDVVVLSTPIPTHTELARLAVSRGAHVLLEKPPVPSVADHHALLSAADAASRAVQVGFQSLGSAGVPATADALASGVIGELVHVGAVGQWSRSEEYWRRAPWAGHRAVDGRLIADGVVTNPLAHAVATAFAIAGAAAAEDVVAIDADLRRANDIDTDDTSSLVVGLRDGTRVAAGLAATAERRHEPYVLVRGTRGFLVYLYTLDTLHVHRDGAALPRTYAFERTALLDDLAAHIREGSDLVAPLRRTGAFTRVLEAVVTGPPATPIDSALVRVEASGGQTFRTVTGVEDAVERVAWEGRTFRDLGLL</sequence>
<reference evidence="6" key="1">
    <citation type="journal article" date="2019" name="Int. J. Syst. Evol. Microbiol.">
        <title>The Global Catalogue of Microorganisms (GCM) 10K type strain sequencing project: providing services to taxonomists for standard genome sequencing and annotation.</title>
        <authorList>
            <consortium name="The Broad Institute Genomics Platform"/>
            <consortium name="The Broad Institute Genome Sequencing Center for Infectious Disease"/>
            <person name="Wu L."/>
            <person name="Ma J."/>
        </authorList>
    </citation>
    <scope>NUCLEOTIDE SEQUENCE [LARGE SCALE GENOMIC DNA]</scope>
    <source>
        <strain evidence="6">JCM 18959</strain>
    </source>
</reference>
<dbReference type="PANTHER" id="PTHR43818">
    <property type="entry name" value="BCDNA.GH03377"/>
    <property type="match status" value="1"/>
</dbReference>
<feature type="domain" description="GFO/IDH/MocA-like oxidoreductase" evidence="4">
    <location>
        <begin position="138"/>
        <end position="264"/>
    </location>
</feature>
<evidence type="ECO:0000256" key="1">
    <source>
        <dbReference type="ARBA" id="ARBA00023002"/>
    </source>
</evidence>
<dbReference type="Pfam" id="PF22725">
    <property type="entry name" value="GFO_IDH_MocA_C3"/>
    <property type="match status" value="1"/>
</dbReference>
<dbReference type="EMBL" id="BAABKZ010000001">
    <property type="protein sequence ID" value="GAA5089652.1"/>
    <property type="molecule type" value="Genomic_DNA"/>
</dbReference>
<dbReference type="InterPro" id="IPR055170">
    <property type="entry name" value="GFO_IDH_MocA-like_dom"/>
</dbReference>
<comment type="caution">
    <text evidence="5">The sequence shown here is derived from an EMBL/GenBank/DDBJ whole genome shotgun (WGS) entry which is preliminary data.</text>
</comment>
<evidence type="ECO:0000256" key="2">
    <source>
        <dbReference type="ARBA" id="ARBA00023027"/>
    </source>
</evidence>
<dbReference type="InterPro" id="IPR050463">
    <property type="entry name" value="Gfo/Idh/MocA_oxidrdct_glycsds"/>
</dbReference>
<evidence type="ECO:0000313" key="6">
    <source>
        <dbReference type="Proteomes" id="UP001501407"/>
    </source>
</evidence>
<dbReference type="Gene3D" id="3.40.50.720">
    <property type="entry name" value="NAD(P)-binding Rossmann-like Domain"/>
    <property type="match status" value="1"/>
</dbReference>
<protein>
    <submittedName>
        <fullName evidence="5">Gfo/Idh/MocA family oxidoreductase</fullName>
    </submittedName>
</protein>
<organism evidence="5 6">
    <name type="scientific">Microbacterium yannicii</name>
    <dbReference type="NCBI Taxonomy" id="671622"/>
    <lineage>
        <taxon>Bacteria</taxon>
        <taxon>Bacillati</taxon>
        <taxon>Actinomycetota</taxon>
        <taxon>Actinomycetes</taxon>
        <taxon>Micrococcales</taxon>
        <taxon>Microbacteriaceae</taxon>
        <taxon>Microbacterium</taxon>
    </lineage>
</organism>
<dbReference type="InterPro" id="IPR000683">
    <property type="entry name" value="Gfo/Idh/MocA-like_OxRdtase_N"/>
</dbReference>
<evidence type="ECO:0000313" key="5">
    <source>
        <dbReference type="EMBL" id="GAA5089652.1"/>
    </source>
</evidence>
<evidence type="ECO:0000259" key="4">
    <source>
        <dbReference type="Pfam" id="PF22725"/>
    </source>
</evidence>
<dbReference type="InterPro" id="IPR036291">
    <property type="entry name" value="NAD(P)-bd_dom_sf"/>
</dbReference>
<gene>
    <name evidence="5" type="ORF">GCM10025760_13960</name>
</gene>
<dbReference type="Proteomes" id="UP001501407">
    <property type="component" value="Unassembled WGS sequence"/>
</dbReference>
<dbReference type="Gene3D" id="3.30.360.10">
    <property type="entry name" value="Dihydrodipicolinate Reductase, domain 2"/>
    <property type="match status" value="1"/>
</dbReference>
<dbReference type="Pfam" id="PF01408">
    <property type="entry name" value="GFO_IDH_MocA"/>
    <property type="match status" value="1"/>
</dbReference>
<keyword evidence="2" id="KW-0520">NAD</keyword>
<proteinExistence type="predicted"/>
<dbReference type="PANTHER" id="PTHR43818:SF11">
    <property type="entry name" value="BCDNA.GH03377"/>
    <property type="match status" value="1"/>
</dbReference>
<dbReference type="SUPFAM" id="SSF51735">
    <property type="entry name" value="NAD(P)-binding Rossmann-fold domains"/>
    <property type="match status" value="1"/>
</dbReference>
<dbReference type="SUPFAM" id="SSF55347">
    <property type="entry name" value="Glyceraldehyde-3-phosphate dehydrogenase-like, C-terminal domain"/>
    <property type="match status" value="1"/>
</dbReference>
<dbReference type="RefSeq" id="WP_252787602.1">
    <property type="nucleotide sequence ID" value="NZ_BAABKZ010000001.1"/>
</dbReference>
<evidence type="ECO:0000259" key="3">
    <source>
        <dbReference type="Pfam" id="PF01408"/>
    </source>
</evidence>
<accession>A0ABP9M6K5</accession>
<feature type="domain" description="Gfo/Idh/MocA-like oxidoreductase N-terminal" evidence="3">
    <location>
        <begin position="11"/>
        <end position="125"/>
    </location>
</feature>